<reference evidence="2 3" key="2">
    <citation type="journal article" date="2008" name="Nature">
        <title>The Phaeodactylum genome reveals the evolutionary history of diatom genomes.</title>
        <authorList>
            <person name="Bowler C."/>
            <person name="Allen A.E."/>
            <person name="Badger J.H."/>
            <person name="Grimwood J."/>
            <person name="Jabbari K."/>
            <person name="Kuo A."/>
            <person name="Maheswari U."/>
            <person name="Martens C."/>
            <person name="Maumus F."/>
            <person name="Otillar R.P."/>
            <person name="Rayko E."/>
            <person name="Salamov A."/>
            <person name="Vandepoele K."/>
            <person name="Beszteri B."/>
            <person name="Gruber A."/>
            <person name="Heijde M."/>
            <person name="Katinka M."/>
            <person name="Mock T."/>
            <person name="Valentin K."/>
            <person name="Verret F."/>
            <person name="Berges J.A."/>
            <person name="Brownlee C."/>
            <person name="Cadoret J.P."/>
            <person name="Chiovitti A."/>
            <person name="Choi C.J."/>
            <person name="Coesel S."/>
            <person name="De Martino A."/>
            <person name="Detter J.C."/>
            <person name="Durkin C."/>
            <person name="Falciatore A."/>
            <person name="Fournet J."/>
            <person name="Haruta M."/>
            <person name="Huysman M.J."/>
            <person name="Jenkins B.D."/>
            <person name="Jiroutova K."/>
            <person name="Jorgensen R.E."/>
            <person name="Joubert Y."/>
            <person name="Kaplan A."/>
            <person name="Kroger N."/>
            <person name="Kroth P.G."/>
            <person name="La Roche J."/>
            <person name="Lindquist E."/>
            <person name="Lommer M."/>
            <person name="Martin-Jezequel V."/>
            <person name="Lopez P.J."/>
            <person name="Lucas S."/>
            <person name="Mangogna M."/>
            <person name="McGinnis K."/>
            <person name="Medlin L.K."/>
            <person name="Montsant A."/>
            <person name="Oudot-Le Secq M.P."/>
            <person name="Napoli C."/>
            <person name="Obornik M."/>
            <person name="Parker M.S."/>
            <person name="Petit J.L."/>
            <person name="Porcel B.M."/>
            <person name="Poulsen N."/>
            <person name="Robison M."/>
            <person name="Rychlewski L."/>
            <person name="Rynearson T.A."/>
            <person name="Schmutz J."/>
            <person name="Shapiro H."/>
            <person name="Siaut M."/>
            <person name="Stanley M."/>
            <person name="Sussman M.R."/>
            <person name="Taylor A.R."/>
            <person name="Vardi A."/>
            <person name="von Dassow P."/>
            <person name="Vyverman W."/>
            <person name="Willis A."/>
            <person name="Wyrwicz L.S."/>
            <person name="Rokhsar D.S."/>
            <person name="Weissenbach J."/>
            <person name="Armbrust E.V."/>
            <person name="Green B.R."/>
            <person name="Van de Peer Y."/>
            <person name="Grigoriev I.V."/>
        </authorList>
    </citation>
    <scope>NUCLEOTIDE SEQUENCE [LARGE SCALE GENOMIC DNA]</scope>
    <source>
        <strain evidence="2 3">CCMP1335</strain>
    </source>
</reference>
<dbReference type="HOGENOM" id="CLU_1464084_0_0_1"/>
<dbReference type="AlphaFoldDB" id="B8BQP4"/>
<dbReference type="GeneID" id="7451566"/>
<proteinExistence type="predicted"/>
<dbReference type="KEGG" id="tps:THAPSDRAFT_1353"/>
<dbReference type="Proteomes" id="UP000001449">
    <property type="component" value="Chromosome 1"/>
</dbReference>
<sequence>MKLLIISSHEKDSLSPPKFFQTNNIPAATHCLPRRRPAVLLSTMSLFPNTNLVSSNDDDKENITPNRRKAAASSAPSPVEKCLNKTAADPKLIRQAKTLFNDMAASDSIIATVEAIFTDIDNNHGMIEAMRTTIMQQLEEAGVEGKARKDLLMDDIRFNDGMTFAFDVLDNYSTKLDSIRRTLKL</sequence>
<evidence type="ECO:0000313" key="2">
    <source>
        <dbReference type="EMBL" id="EED96401.1"/>
    </source>
</evidence>
<reference evidence="2 3" key="1">
    <citation type="journal article" date="2004" name="Science">
        <title>The genome of the diatom Thalassiosira pseudonana: ecology, evolution, and metabolism.</title>
        <authorList>
            <person name="Armbrust E.V."/>
            <person name="Berges J.A."/>
            <person name="Bowler C."/>
            <person name="Green B.R."/>
            <person name="Martinez D."/>
            <person name="Putnam N.H."/>
            <person name="Zhou S."/>
            <person name="Allen A.E."/>
            <person name="Apt K.E."/>
            <person name="Bechner M."/>
            <person name="Brzezinski M.A."/>
            <person name="Chaal B.K."/>
            <person name="Chiovitti A."/>
            <person name="Davis A.K."/>
            <person name="Demarest M.S."/>
            <person name="Detter J.C."/>
            <person name="Glavina T."/>
            <person name="Goodstein D."/>
            <person name="Hadi M.Z."/>
            <person name="Hellsten U."/>
            <person name="Hildebrand M."/>
            <person name="Jenkins B.D."/>
            <person name="Jurka J."/>
            <person name="Kapitonov V.V."/>
            <person name="Kroger N."/>
            <person name="Lau W.W."/>
            <person name="Lane T.W."/>
            <person name="Larimer F.W."/>
            <person name="Lippmeier J.C."/>
            <person name="Lucas S."/>
            <person name="Medina M."/>
            <person name="Montsant A."/>
            <person name="Obornik M."/>
            <person name="Parker M.S."/>
            <person name="Palenik B."/>
            <person name="Pazour G.J."/>
            <person name="Richardson P.M."/>
            <person name="Rynearson T.A."/>
            <person name="Saito M.A."/>
            <person name="Schwartz D.C."/>
            <person name="Thamatrakoln K."/>
            <person name="Valentin K."/>
            <person name="Vardi A."/>
            <person name="Wilkerson F.P."/>
            <person name="Rokhsar D.S."/>
        </authorList>
    </citation>
    <scope>NUCLEOTIDE SEQUENCE [LARGE SCALE GENOMIC DNA]</scope>
    <source>
        <strain evidence="2 3">CCMP1335</strain>
    </source>
</reference>
<evidence type="ECO:0000256" key="1">
    <source>
        <dbReference type="SAM" id="MobiDB-lite"/>
    </source>
</evidence>
<dbReference type="EMBL" id="CM000638">
    <property type="protein sequence ID" value="EED96401.1"/>
    <property type="molecule type" value="Genomic_DNA"/>
</dbReference>
<protein>
    <submittedName>
        <fullName evidence="2">Uncharacterized protein</fullName>
    </submittedName>
</protein>
<evidence type="ECO:0000313" key="3">
    <source>
        <dbReference type="Proteomes" id="UP000001449"/>
    </source>
</evidence>
<feature type="region of interest" description="Disordered" evidence="1">
    <location>
        <begin position="51"/>
        <end position="78"/>
    </location>
</feature>
<name>B8BQP4_THAPS</name>
<dbReference type="RefSeq" id="XP_002286760.1">
    <property type="nucleotide sequence ID" value="XM_002286724.1"/>
</dbReference>
<accession>B8BQP4</accession>
<keyword evidence="3" id="KW-1185">Reference proteome</keyword>
<dbReference type="PaxDb" id="35128-Thaps1353"/>
<gene>
    <name evidence="2" type="ORF">THAPSDRAFT_1353</name>
</gene>
<dbReference type="InParanoid" id="B8BQP4"/>
<organism evidence="2 3">
    <name type="scientific">Thalassiosira pseudonana</name>
    <name type="common">Marine diatom</name>
    <name type="synonym">Cyclotella nana</name>
    <dbReference type="NCBI Taxonomy" id="35128"/>
    <lineage>
        <taxon>Eukaryota</taxon>
        <taxon>Sar</taxon>
        <taxon>Stramenopiles</taxon>
        <taxon>Ochrophyta</taxon>
        <taxon>Bacillariophyta</taxon>
        <taxon>Coscinodiscophyceae</taxon>
        <taxon>Thalassiosirophycidae</taxon>
        <taxon>Thalassiosirales</taxon>
        <taxon>Thalassiosiraceae</taxon>
        <taxon>Thalassiosira</taxon>
    </lineage>
</organism>